<evidence type="ECO:0000313" key="2">
    <source>
        <dbReference type="Proteomes" id="UP000181956"/>
    </source>
</evidence>
<dbReference type="AlphaFoldDB" id="A0A1H1QA66"/>
<keyword evidence="2" id="KW-1185">Reference proteome</keyword>
<dbReference type="EMBL" id="LT629742">
    <property type="protein sequence ID" value="SDS20177.1"/>
    <property type="molecule type" value="Genomic_DNA"/>
</dbReference>
<evidence type="ECO:0000313" key="1">
    <source>
        <dbReference type="EMBL" id="SDS20177.1"/>
    </source>
</evidence>
<proteinExistence type="predicted"/>
<name>A0A1H1QA66_9MICO</name>
<dbReference type="RefSeq" id="WP_083363096.1">
    <property type="nucleotide sequence ID" value="NZ_LT629742.1"/>
</dbReference>
<reference evidence="2" key="1">
    <citation type="submission" date="2016-10" db="EMBL/GenBank/DDBJ databases">
        <authorList>
            <person name="Varghese N."/>
            <person name="Submissions S."/>
        </authorList>
    </citation>
    <scope>NUCLEOTIDE SEQUENCE [LARGE SCALE GENOMIC DNA]</scope>
    <source>
        <strain evidence="2">DSM 21772</strain>
    </source>
</reference>
<evidence type="ECO:0008006" key="3">
    <source>
        <dbReference type="Google" id="ProtNLM"/>
    </source>
</evidence>
<organism evidence="1 2">
    <name type="scientific">Microterricola viridarii</name>
    <dbReference type="NCBI Taxonomy" id="412690"/>
    <lineage>
        <taxon>Bacteria</taxon>
        <taxon>Bacillati</taxon>
        <taxon>Actinomycetota</taxon>
        <taxon>Actinomycetes</taxon>
        <taxon>Micrococcales</taxon>
        <taxon>Microbacteriaceae</taxon>
        <taxon>Microterricola</taxon>
    </lineage>
</organism>
<protein>
    <recommendedName>
        <fullName evidence="3">Transcriptional regulator, AbiEi antitoxin, Type IV TA system</fullName>
    </recommendedName>
</protein>
<gene>
    <name evidence="1" type="ORF">SAMN04489834_1042</name>
</gene>
<sequence length="325" mass="35972">MTADLPVAAGGLRLARDAEALGMHSRFVTARDSRQLIPVRRGAYLPREELAKMSAVARYRANALAAAAQRRRPIFAGFTAAVFWGLPVLDAIPNDIFLLAQSASGRRRNAVVEFSRRDAVEIVEHNGLIMTSLPDTLVDVARTLPFAAALCMVDAALHTPRFGAAVALCTRAELLSAFERRLPFSGSRRVRVVLERCSHLADSPLETLSRVQLEDLGFPEPVLQLPVQLPRAGRIVWLDFAWPEYGVWGEADGDGKYLGNAVSGGDTRPAAHIVVEEKKRENAVRAATRWNCGRWDWREARESALLRAILREAGLPVTRRPWRTQ</sequence>
<dbReference type="STRING" id="412690.SAMN04489834_1042"/>
<dbReference type="OrthoDB" id="5517693at2"/>
<dbReference type="Proteomes" id="UP000181956">
    <property type="component" value="Chromosome I"/>
</dbReference>
<accession>A0A1H1QA66</accession>